<dbReference type="Pfam" id="PF04153">
    <property type="entry name" value="NOT2_3_5_C"/>
    <property type="match status" value="1"/>
</dbReference>
<feature type="region of interest" description="Disordered" evidence="1">
    <location>
        <begin position="1"/>
        <end position="25"/>
    </location>
</feature>
<dbReference type="EMBL" id="MLYV02000549">
    <property type="protein sequence ID" value="PSR83950.1"/>
    <property type="molecule type" value="Genomic_DNA"/>
</dbReference>
<organism evidence="3 4">
    <name type="scientific">Hermanssonia centrifuga</name>
    <dbReference type="NCBI Taxonomy" id="98765"/>
    <lineage>
        <taxon>Eukaryota</taxon>
        <taxon>Fungi</taxon>
        <taxon>Dikarya</taxon>
        <taxon>Basidiomycota</taxon>
        <taxon>Agaricomycotina</taxon>
        <taxon>Agaricomycetes</taxon>
        <taxon>Polyporales</taxon>
        <taxon>Meruliaceae</taxon>
        <taxon>Hermanssonia</taxon>
    </lineage>
</organism>
<dbReference type="InterPro" id="IPR038635">
    <property type="entry name" value="CCR4-NOT_su2/3/5_C_sf"/>
</dbReference>
<comment type="caution">
    <text evidence="3">The sequence shown here is derived from an EMBL/GenBank/DDBJ whole genome shotgun (WGS) entry which is preliminary data.</text>
</comment>
<feature type="domain" description="NOT2/NOT3/NOT5 C-terminal" evidence="2">
    <location>
        <begin position="2"/>
        <end position="47"/>
    </location>
</feature>
<dbReference type="Proteomes" id="UP000186601">
    <property type="component" value="Unassembled WGS sequence"/>
</dbReference>
<gene>
    <name evidence="3" type="ORF">PHLCEN_2v5566</name>
</gene>
<name>A0A2R6P213_9APHY</name>
<dbReference type="OrthoDB" id="25391at2759"/>
<dbReference type="GO" id="GO:0006355">
    <property type="term" value="P:regulation of DNA-templated transcription"/>
    <property type="evidence" value="ECO:0007669"/>
    <property type="project" value="InterPro"/>
</dbReference>
<protein>
    <recommendedName>
        <fullName evidence="2">NOT2/NOT3/NOT5 C-terminal domain-containing protein</fullName>
    </recommendedName>
</protein>
<evidence type="ECO:0000259" key="2">
    <source>
        <dbReference type="Pfam" id="PF04153"/>
    </source>
</evidence>
<dbReference type="GO" id="GO:0000289">
    <property type="term" value="P:nuclear-transcribed mRNA poly(A) tail shortening"/>
    <property type="evidence" value="ECO:0007669"/>
    <property type="project" value="UniProtKB-ARBA"/>
</dbReference>
<evidence type="ECO:0000313" key="4">
    <source>
        <dbReference type="Proteomes" id="UP000186601"/>
    </source>
</evidence>
<feature type="region of interest" description="Disordered" evidence="1">
    <location>
        <begin position="61"/>
        <end position="90"/>
    </location>
</feature>
<dbReference type="InterPro" id="IPR007282">
    <property type="entry name" value="NOT2/3/5_C"/>
</dbReference>
<accession>A0A2R6P213</accession>
<keyword evidence="4" id="KW-1185">Reference proteome</keyword>
<dbReference type="STRING" id="98765.A0A2R6P213"/>
<reference evidence="3 4" key="1">
    <citation type="submission" date="2018-02" db="EMBL/GenBank/DDBJ databases">
        <title>Genome sequence of the basidiomycete white-rot fungus Phlebia centrifuga.</title>
        <authorList>
            <person name="Granchi Z."/>
            <person name="Peng M."/>
            <person name="de Vries R.P."/>
            <person name="Hilden K."/>
            <person name="Makela M.R."/>
            <person name="Grigoriev I."/>
            <person name="Riley R."/>
        </authorList>
    </citation>
    <scope>NUCLEOTIDE SEQUENCE [LARGE SCALE GENOMIC DNA]</scope>
    <source>
        <strain evidence="3 4">FBCC195</strain>
    </source>
</reference>
<evidence type="ECO:0000256" key="1">
    <source>
        <dbReference type="SAM" id="MobiDB-lite"/>
    </source>
</evidence>
<dbReference type="GO" id="GO:0030015">
    <property type="term" value="C:CCR4-NOT core complex"/>
    <property type="evidence" value="ECO:0007669"/>
    <property type="project" value="UniProtKB-ARBA"/>
</dbReference>
<feature type="compositionally biased region" description="Low complexity" evidence="1">
    <location>
        <begin position="62"/>
        <end position="83"/>
    </location>
</feature>
<evidence type="ECO:0000313" key="3">
    <source>
        <dbReference type="EMBL" id="PSR83950.1"/>
    </source>
</evidence>
<dbReference type="Gene3D" id="2.30.30.1020">
    <property type="entry name" value="CCR4-NOT complex subunit 2/3/5, C-terminal domain"/>
    <property type="match status" value="1"/>
</dbReference>
<dbReference type="AlphaFoldDB" id="A0A2R6P213"/>
<sequence length="102" mass="11363">MHLWITKESGTPSSQKVPGGEQGTYSYWDPENWEKSRKEITVLYTDLEEKSIPVFAPGQTLQMSQTQPSIQSQQQQQQQQQQQVIAAGGRAGSFQGMGMAAM</sequence>
<proteinExistence type="predicted"/>